<proteinExistence type="predicted"/>
<keyword evidence="2" id="KW-1185">Reference proteome</keyword>
<reference evidence="1 2" key="1">
    <citation type="submission" date="2020-12" db="EMBL/GenBank/DDBJ databases">
        <title>Geomonas sp. Red259, isolated from paddy soil.</title>
        <authorList>
            <person name="Xu Z."/>
            <person name="Zhang Z."/>
            <person name="Masuda Y."/>
            <person name="Itoh H."/>
            <person name="Senoo K."/>
        </authorList>
    </citation>
    <scope>NUCLEOTIDE SEQUENCE [LARGE SCALE GENOMIC DNA]</scope>
    <source>
        <strain evidence="1 2">Red259</strain>
    </source>
</reference>
<comment type="caution">
    <text evidence="1">The sequence shown here is derived from an EMBL/GenBank/DDBJ whole genome shotgun (WGS) entry which is preliminary data.</text>
</comment>
<evidence type="ECO:0000313" key="1">
    <source>
        <dbReference type="EMBL" id="MBJ6799731.1"/>
    </source>
</evidence>
<accession>A0ABS0YP82</accession>
<protein>
    <submittedName>
        <fullName evidence="1">Uncharacterized protein</fullName>
    </submittedName>
</protein>
<sequence length="207" mass="22746">MTEQAEMYAPGGGISNPLDTIFTGMKARDPIFELTLQNLAGLPTLNEVEGHPMPGKAFHQGVMGYRRNANSLRISVGCGRAMVRHIEPAKFIAMAENMHEDRLATVVLENFTDGERDGRMPRGQVLGRINPDYSCIVIAQGLTGRVIHGTSDLVRLDAYYVAKDLLAGFYLSAKLQHGVQSKLDELIGSFDGWKAYDIPRDPCAPEL</sequence>
<gene>
    <name evidence="1" type="ORF">JFN90_06225</name>
</gene>
<dbReference type="EMBL" id="JAEMHK010000003">
    <property type="protein sequence ID" value="MBJ6799731.1"/>
    <property type="molecule type" value="Genomic_DNA"/>
</dbReference>
<organism evidence="1 2">
    <name type="scientific">Geomonas propionica</name>
    <dbReference type="NCBI Taxonomy" id="2798582"/>
    <lineage>
        <taxon>Bacteria</taxon>
        <taxon>Pseudomonadati</taxon>
        <taxon>Thermodesulfobacteriota</taxon>
        <taxon>Desulfuromonadia</taxon>
        <taxon>Geobacterales</taxon>
        <taxon>Geobacteraceae</taxon>
        <taxon>Geomonas</taxon>
    </lineage>
</organism>
<dbReference type="Proteomes" id="UP000641025">
    <property type="component" value="Unassembled WGS sequence"/>
</dbReference>
<dbReference type="RefSeq" id="WP_199394233.1">
    <property type="nucleotide sequence ID" value="NZ_JAEMHK010000003.1"/>
</dbReference>
<name>A0ABS0YP82_9BACT</name>
<evidence type="ECO:0000313" key="2">
    <source>
        <dbReference type="Proteomes" id="UP000641025"/>
    </source>
</evidence>